<dbReference type="AlphaFoldDB" id="A0A3N2Q5Q5"/>
<sequence>MLCAVPLIFIPLAFSRIPTITPYLPTISHKTNKKTDVGNRTVLYGLGSSAPRRKYVRCRSFLEGFGHRVSPTRDAQYLAGLPPIFFLFVCFVVALFGLPIYARYTFDSRLFLRCGKREDAFCWRLVGVSN</sequence>
<reference evidence="3 4" key="1">
    <citation type="journal article" date="2018" name="Mol. Ecol.">
        <title>The obligate alkalophilic soda-lake fungus Sodiomyces alkalinus has shifted to a protein diet.</title>
        <authorList>
            <person name="Grum-Grzhimaylo A.A."/>
            <person name="Falkoski D.L."/>
            <person name="van den Heuvel J."/>
            <person name="Valero-Jimenez C.A."/>
            <person name="Min B."/>
            <person name="Choi I.G."/>
            <person name="Lipzen A."/>
            <person name="Daum C.G."/>
            <person name="Aanen D.K."/>
            <person name="Tsang A."/>
            <person name="Henrissat B."/>
            <person name="Bilanenko E.N."/>
            <person name="de Vries R.P."/>
            <person name="van Kan J.A.L."/>
            <person name="Grigoriev I.V."/>
            <person name="Debets A.J.M."/>
        </authorList>
    </citation>
    <scope>NUCLEOTIDE SEQUENCE [LARGE SCALE GENOMIC DNA]</scope>
    <source>
        <strain evidence="3 4">F11</strain>
    </source>
</reference>
<keyword evidence="2" id="KW-0732">Signal</keyword>
<organism evidence="3 4">
    <name type="scientific">Sodiomyces alkalinus (strain CBS 110278 / VKM F-3762 / F11)</name>
    <name type="common">Alkaliphilic filamentous fungus</name>
    <dbReference type="NCBI Taxonomy" id="1314773"/>
    <lineage>
        <taxon>Eukaryota</taxon>
        <taxon>Fungi</taxon>
        <taxon>Dikarya</taxon>
        <taxon>Ascomycota</taxon>
        <taxon>Pezizomycotina</taxon>
        <taxon>Sordariomycetes</taxon>
        <taxon>Hypocreomycetidae</taxon>
        <taxon>Glomerellales</taxon>
        <taxon>Plectosphaerellaceae</taxon>
        <taxon>Sodiomyces</taxon>
    </lineage>
</organism>
<dbReference type="EMBL" id="ML119051">
    <property type="protein sequence ID" value="ROT42109.1"/>
    <property type="molecule type" value="Genomic_DNA"/>
</dbReference>
<dbReference type="Proteomes" id="UP000272025">
    <property type="component" value="Unassembled WGS sequence"/>
</dbReference>
<evidence type="ECO:0008006" key="5">
    <source>
        <dbReference type="Google" id="ProtNLM"/>
    </source>
</evidence>
<name>A0A3N2Q5Q5_SODAK</name>
<dbReference type="RefSeq" id="XP_028469915.1">
    <property type="nucleotide sequence ID" value="XM_028615653.1"/>
</dbReference>
<feature type="signal peptide" evidence="2">
    <location>
        <begin position="1"/>
        <end position="15"/>
    </location>
</feature>
<keyword evidence="1" id="KW-1133">Transmembrane helix</keyword>
<evidence type="ECO:0000256" key="1">
    <source>
        <dbReference type="SAM" id="Phobius"/>
    </source>
</evidence>
<evidence type="ECO:0000256" key="2">
    <source>
        <dbReference type="SAM" id="SignalP"/>
    </source>
</evidence>
<proteinExistence type="predicted"/>
<keyword evidence="1" id="KW-0472">Membrane</keyword>
<evidence type="ECO:0000313" key="4">
    <source>
        <dbReference type="Proteomes" id="UP000272025"/>
    </source>
</evidence>
<protein>
    <recommendedName>
        <fullName evidence="5">Transmembrane protein</fullName>
    </recommendedName>
</protein>
<keyword evidence="1" id="KW-0812">Transmembrane</keyword>
<gene>
    <name evidence="3" type="ORF">SODALDRAFT_7573</name>
</gene>
<feature type="chain" id="PRO_5018164884" description="Transmembrane protein" evidence="2">
    <location>
        <begin position="16"/>
        <end position="130"/>
    </location>
</feature>
<evidence type="ECO:0000313" key="3">
    <source>
        <dbReference type="EMBL" id="ROT42109.1"/>
    </source>
</evidence>
<accession>A0A3N2Q5Q5</accession>
<feature type="transmembrane region" description="Helical" evidence="1">
    <location>
        <begin position="84"/>
        <end position="102"/>
    </location>
</feature>
<dbReference type="GeneID" id="39584130"/>
<keyword evidence="4" id="KW-1185">Reference proteome</keyword>